<dbReference type="WBParaSite" id="PSU_v2.g294.t1">
    <property type="protein sequence ID" value="PSU_v2.g294.t1"/>
    <property type="gene ID" value="PSU_v2.g294"/>
</dbReference>
<proteinExistence type="predicted"/>
<keyword evidence="1" id="KW-1185">Reference proteome</keyword>
<reference evidence="2" key="1">
    <citation type="submission" date="2022-11" db="UniProtKB">
        <authorList>
            <consortium name="WormBaseParasite"/>
        </authorList>
    </citation>
    <scope>IDENTIFICATION</scope>
</reference>
<dbReference type="Proteomes" id="UP000887577">
    <property type="component" value="Unplaced"/>
</dbReference>
<accession>A0A914YTE2</accession>
<protein>
    <submittedName>
        <fullName evidence="2">Uncharacterized protein</fullName>
    </submittedName>
</protein>
<name>A0A914YTE2_9BILA</name>
<evidence type="ECO:0000313" key="2">
    <source>
        <dbReference type="WBParaSite" id="PSU_v2.g294.t1"/>
    </source>
</evidence>
<sequence length="336" mass="35563">MLAVHHDGAPFLVVAHFIDLVGGPLGAAYVVDEHAGGHLLVGPVGIERGTQARVVVIAHHIAVVPAVLGVHVEAVAVGDGGGQADVQVAPLAQREAAARIDVEAVDQGLAAVLVLAHHAGHVAGRVAWQVRGAAHAAGRVGTHCRQLRQVGTITVGDRRARHRDDVFHAAIVRRNDFIVAVDEPVVGRHRQPARRLVDEAEGGDLRLLRLQVLVRLGHARHGAAAVDVQQGLAEIDIARPLRLQQQVGDGIGLVAAQLVTEAAELSEHTAVAGLGQAWCAEARGVRTAQHQLVERLVLEADLRRNVGAEVRVLVHAHRRIQFQLVGDRCHGLGNSA</sequence>
<dbReference type="AlphaFoldDB" id="A0A914YTE2"/>
<evidence type="ECO:0000313" key="1">
    <source>
        <dbReference type="Proteomes" id="UP000887577"/>
    </source>
</evidence>
<organism evidence="1 2">
    <name type="scientific">Panagrolaimus superbus</name>
    <dbReference type="NCBI Taxonomy" id="310955"/>
    <lineage>
        <taxon>Eukaryota</taxon>
        <taxon>Metazoa</taxon>
        <taxon>Ecdysozoa</taxon>
        <taxon>Nematoda</taxon>
        <taxon>Chromadorea</taxon>
        <taxon>Rhabditida</taxon>
        <taxon>Tylenchina</taxon>
        <taxon>Panagrolaimomorpha</taxon>
        <taxon>Panagrolaimoidea</taxon>
        <taxon>Panagrolaimidae</taxon>
        <taxon>Panagrolaimus</taxon>
    </lineage>
</organism>